<dbReference type="OrthoDB" id="37886at2759"/>
<name>A0A8E2ENE2_9PEZI</name>
<dbReference type="PRINTS" id="PR00196">
    <property type="entry name" value="ANNEXIN"/>
</dbReference>
<dbReference type="SUPFAM" id="SSF47874">
    <property type="entry name" value="Annexin"/>
    <property type="match status" value="1"/>
</dbReference>
<dbReference type="GO" id="GO:0005634">
    <property type="term" value="C:nucleus"/>
    <property type="evidence" value="ECO:0007669"/>
    <property type="project" value="TreeGrafter"/>
</dbReference>
<evidence type="ECO:0000256" key="2">
    <source>
        <dbReference type="ARBA" id="ARBA00022737"/>
    </source>
</evidence>
<dbReference type="Proteomes" id="UP000250140">
    <property type="component" value="Unassembled WGS sequence"/>
</dbReference>
<dbReference type="EMBL" id="KV751041">
    <property type="protein sequence ID" value="OCL01870.1"/>
    <property type="molecule type" value="Genomic_DNA"/>
</dbReference>
<accession>A0A8E2ENE2</accession>
<dbReference type="InterPro" id="IPR018252">
    <property type="entry name" value="Annexin_repeat_CS"/>
</dbReference>
<dbReference type="GO" id="GO:0005886">
    <property type="term" value="C:plasma membrane"/>
    <property type="evidence" value="ECO:0007669"/>
    <property type="project" value="TreeGrafter"/>
</dbReference>
<keyword evidence="4" id="KW-0111">Calcium/phospholipid-binding</keyword>
<dbReference type="PANTHER" id="PTHR10502:SF102">
    <property type="entry name" value="ANNEXIN B11"/>
    <property type="match status" value="1"/>
</dbReference>
<reference evidence="6 7" key="1">
    <citation type="journal article" date="2016" name="Nat. Commun.">
        <title>Ectomycorrhizal ecology is imprinted in the genome of the dominant symbiotic fungus Cenococcum geophilum.</title>
        <authorList>
            <consortium name="DOE Joint Genome Institute"/>
            <person name="Peter M."/>
            <person name="Kohler A."/>
            <person name="Ohm R.A."/>
            <person name="Kuo A."/>
            <person name="Krutzmann J."/>
            <person name="Morin E."/>
            <person name="Arend M."/>
            <person name="Barry K.W."/>
            <person name="Binder M."/>
            <person name="Choi C."/>
            <person name="Clum A."/>
            <person name="Copeland A."/>
            <person name="Grisel N."/>
            <person name="Haridas S."/>
            <person name="Kipfer T."/>
            <person name="LaButti K."/>
            <person name="Lindquist E."/>
            <person name="Lipzen A."/>
            <person name="Maire R."/>
            <person name="Meier B."/>
            <person name="Mihaltcheva S."/>
            <person name="Molinier V."/>
            <person name="Murat C."/>
            <person name="Poggeler S."/>
            <person name="Quandt C.A."/>
            <person name="Sperisen C."/>
            <person name="Tritt A."/>
            <person name="Tisserant E."/>
            <person name="Crous P.W."/>
            <person name="Henrissat B."/>
            <person name="Nehls U."/>
            <person name="Egli S."/>
            <person name="Spatafora J.W."/>
            <person name="Grigoriev I.V."/>
            <person name="Martin F.M."/>
        </authorList>
    </citation>
    <scope>NUCLEOTIDE SEQUENCE [LARGE SCALE GENOMIC DNA]</scope>
    <source>
        <strain evidence="6 7">CBS 207.34</strain>
    </source>
</reference>
<feature type="compositionally biased region" description="Pro residues" evidence="5">
    <location>
        <begin position="90"/>
        <end position="102"/>
    </location>
</feature>
<evidence type="ECO:0000256" key="1">
    <source>
        <dbReference type="ARBA" id="ARBA00007831"/>
    </source>
</evidence>
<dbReference type="FunFam" id="1.10.220.10:FF:000005">
    <property type="entry name" value="Annexin"/>
    <property type="match status" value="1"/>
</dbReference>
<protein>
    <recommendedName>
        <fullName evidence="4">Annexin</fullName>
    </recommendedName>
</protein>
<keyword evidence="4" id="KW-0106">Calcium</keyword>
<evidence type="ECO:0000313" key="7">
    <source>
        <dbReference type="Proteomes" id="UP000250140"/>
    </source>
</evidence>
<dbReference type="Pfam" id="PF00191">
    <property type="entry name" value="Annexin"/>
    <property type="match status" value="4"/>
</dbReference>
<sequence length="480" mass="51949">MSYYPPPGQQGGYPPYQGHSPQPSYGQYPPPSNSPYPPQQPYGQPPPMQNQGYPPPGGYPPQQAGYGAPPPQGAYGAPPQQGGYGQPPYGQQPPPQGYPPQQPYGAPQYGAPPPQQGYGAPPPGQYGAPPPQPYGAPSPQPYGAPSPQPHGAPYGAPTQPTPPSLGYIPNQTAPVDVSHDVEGLHKAMKGFGTNEKELIRILSKPDPVIIATIRTQYNQRFMKNLINDLASETSGYFKQGLLAIARGPLTQDAHQLHDAVKGLGTKESVLNDVLLGRSNADINAIKAEYQHLFQRSLEADLRADLSAATEQMFVMVVSARRADDSAPVLPHQVDADVADLQRAIGSAVTKDPVHVAQILTSRSDAQLRAIALAYHQKFAKPLAAVIRGRFSGHMEDALLLVLARAVNRADSDAELLEAAMAGMGTKDELLVNRVVRIHWDRRYLQQVKAAYKGRYHRDLATRIKGETRGDYERLMLACIE</sequence>
<dbReference type="Gene3D" id="1.10.220.10">
    <property type="entry name" value="Annexin"/>
    <property type="match status" value="4"/>
</dbReference>
<dbReference type="GO" id="GO:0005737">
    <property type="term" value="C:cytoplasm"/>
    <property type="evidence" value="ECO:0007669"/>
    <property type="project" value="TreeGrafter"/>
</dbReference>
<feature type="compositionally biased region" description="Pro residues" evidence="5">
    <location>
        <begin position="28"/>
        <end position="59"/>
    </location>
</feature>
<dbReference type="InterPro" id="IPR018502">
    <property type="entry name" value="Annexin_repeat"/>
</dbReference>
<evidence type="ECO:0000256" key="3">
    <source>
        <dbReference type="ARBA" id="ARBA00023216"/>
    </source>
</evidence>
<evidence type="ECO:0000256" key="5">
    <source>
        <dbReference type="SAM" id="MobiDB-lite"/>
    </source>
</evidence>
<evidence type="ECO:0000313" key="6">
    <source>
        <dbReference type="EMBL" id="OCL01870.1"/>
    </source>
</evidence>
<comment type="similarity">
    <text evidence="1 4">Belongs to the annexin family.</text>
</comment>
<dbReference type="InterPro" id="IPR009117">
    <property type="entry name" value="ANX14"/>
</dbReference>
<evidence type="ECO:0000256" key="4">
    <source>
        <dbReference type="RuleBase" id="RU003540"/>
    </source>
</evidence>
<dbReference type="GO" id="GO:0005544">
    <property type="term" value="F:calcium-dependent phospholipid binding"/>
    <property type="evidence" value="ECO:0007669"/>
    <property type="project" value="UniProtKB-KW"/>
</dbReference>
<dbReference type="PROSITE" id="PS51897">
    <property type="entry name" value="ANNEXIN_2"/>
    <property type="match status" value="4"/>
</dbReference>
<feature type="compositionally biased region" description="Pro residues" evidence="5">
    <location>
        <begin position="110"/>
        <end position="150"/>
    </location>
</feature>
<feature type="region of interest" description="Disordered" evidence="5">
    <location>
        <begin position="1"/>
        <end position="171"/>
    </location>
</feature>
<comment type="domain">
    <text evidence="4">A pair of annexin repeats may form one binding site for calcium and phospholipid.</text>
</comment>
<dbReference type="AlphaFoldDB" id="A0A8E2ENE2"/>
<organism evidence="6 7">
    <name type="scientific">Glonium stellatum</name>
    <dbReference type="NCBI Taxonomy" id="574774"/>
    <lineage>
        <taxon>Eukaryota</taxon>
        <taxon>Fungi</taxon>
        <taxon>Dikarya</taxon>
        <taxon>Ascomycota</taxon>
        <taxon>Pezizomycotina</taxon>
        <taxon>Dothideomycetes</taxon>
        <taxon>Pleosporomycetidae</taxon>
        <taxon>Gloniales</taxon>
        <taxon>Gloniaceae</taxon>
        <taxon>Glonium</taxon>
    </lineage>
</organism>
<dbReference type="GO" id="GO:0001786">
    <property type="term" value="F:phosphatidylserine binding"/>
    <property type="evidence" value="ECO:0007669"/>
    <property type="project" value="TreeGrafter"/>
</dbReference>
<feature type="compositionally biased region" description="Low complexity" evidence="5">
    <location>
        <begin position="12"/>
        <end position="27"/>
    </location>
</feature>
<proteinExistence type="inferred from homology"/>
<feature type="compositionally biased region" description="Low complexity" evidence="5">
    <location>
        <begin position="60"/>
        <end position="89"/>
    </location>
</feature>
<keyword evidence="7" id="KW-1185">Reference proteome</keyword>
<dbReference type="InterPro" id="IPR001464">
    <property type="entry name" value="Annexin"/>
</dbReference>
<dbReference type="GO" id="GO:0012506">
    <property type="term" value="C:vesicle membrane"/>
    <property type="evidence" value="ECO:0007669"/>
    <property type="project" value="TreeGrafter"/>
</dbReference>
<keyword evidence="3 4" id="KW-0041">Annexin</keyword>
<gene>
    <name evidence="6" type="ORF">AOQ84DRAFT_201767</name>
</gene>
<dbReference type="PANTHER" id="PTHR10502">
    <property type="entry name" value="ANNEXIN"/>
    <property type="match status" value="1"/>
</dbReference>
<dbReference type="GO" id="GO:0005509">
    <property type="term" value="F:calcium ion binding"/>
    <property type="evidence" value="ECO:0007669"/>
    <property type="project" value="InterPro"/>
</dbReference>
<dbReference type="PRINTS" id="PR01813">
    <property type="entry name" value="ANNEXINFUNGI"/>
</dbReference>
<dbReference type="PROSITE" id="PS00223">
    <property type="entry name" value="ANNEXIN_1"/>
    <property type="match status" value="1"/>
</dbReference>
<dbReference type="SMART" id="SM00335">
    <property type="entry name" value="ANX"/>
    <property type="match status" value="4"/>
</dbReference>
<keyword evidence="2 4" id="KW-0677">Repeat</keyword>
<dbReference type="InterPro" id="IPR037104">
    <property type="entry name" value="Annexin_sf"/>
</dbReference>